<evidence type="ECO:0000313" key="3">
    <source>
        <dbReference type="Proteomes" id="UP000248917"/>
    </source>
</evidence>
<keyword evidence="2" id="KW-0223">Dioxygenase</keyword>
<dbReference type="Pfam" id="PF00775">
    <property type="entry name" value="Dioxygenase_C"/>
    <property type="match status" value="1"/>
</dbReference>
<evidence type="ECO:0000313" key="2">
    <source>
        <dbReference type="EMBL" id="PZV85390.1"/>
    </source>
</evidence>
<keyword evidence="2" id="KW-0560">Oxidoreductase</keyword>
<dbReference type="GO" id="GO:0008199">
    <property type="term" value="F:ferric iron binding"/>
    <property type="evidence" value="ECO:0007669"/>
    <property type="project" value="InterPro"/>
</dbReference>
<gene>
    <name evidence="2" type="ORF">CLV31_103182</name>
</gene>
<dbReference type="GO" id="GO:0016702">
    <property type="term" value="F:oxidoreductase activity, acting on single donors with incorporation of molecular oxygen, incorporation of two atoms of oxygen"/>
    <property type="evidence" value="ECO:0007669"/>
    <property type="project" value="InterPro"/>
</dbReference>
<name>A0A326RW06_9BACT</name>
<comment type="caution">
    <text evidence="2">The sequence shown here is derived from an EMBL/GenBank/DDBJ whole genome shotgun (WGS) entry which is preliminary data.</text>
</comment>
<sequence length="226" mass="24751">MDKREFLKKTLAGFGTIVSLPVLGGDAKISSNAGIPECDVSPKETRGPFPIKSPSDLMRANIVGDRQGIALLINLKIQSQSKSCQPLSGVDVDVWHCDAQGNYSQYGGNGLQQSDYRNTSFLRGRQRTNSKGEVSFISIFPGWYPGRAPHLHLDILQEGEIILSTQIAFPKKCTLEVYASRGYKGEEDTSNERDGIFRNSLEGNMADSVSGNLEDGYTLFKLIITG</sequence>
<protein>
    <submittedName>
        <fullName evidence="2">Dioxygenase-like protein</fullName>
    </submittedName>
</protein>
<evidence type="ECO:0000259" key="1">
    <source>
        <dbReference type="Pfam" id="PF00775"/>
    </source>
</evidence>
<dbReference type="Gene3D" id="2.60.130.10">
    <property type="entry name" value="Aromatic compound dioxygenase"/>
    <property type="match status" value="1"/>
</dbReference>
<dbReference type="SUPFAM" id="SSF49482">
    <property type="entry name" value="Aromatic compound dioxygenase"/>
    <property type="match status" value="1"/>
</dbReference>
<dbReference type="EMBL" id="QKTX01000003">
    <property type="protein sequence ID" value="PZV85390.1"/>
    <property type="molecule type" value="Genomic_DNA"/>
</dbReference>
<dbReference type="InterPro" id="IPR015889">
    <property type="entry name" value="Intradiol_dOase_core"/>
</dbReference>
<proteinExistence type="predicted"/>
<organism evidence="2 3">
    <name type="scientific">Algoriphagus aquaeductus</name>
    <dbReference type="NCBI Taxonomy" id="475299"/>
    <lineage>
        <taxon>Bacteria</taxon>
        <taxon>Pseudomonadati</taxon>
        <taxon>Bacteroidota</taxon>
        <taxon>Cytophagia</taxon>
        <taxon>Cytophagales</taxon>
        <taxon>Cyclobacteriaceae</taxon>
        <taxon>Algoriphagus</taxon>
    </lineage>
</organism>
<dbReference type="PANTHER" id="PTHR34315">
    <property type="match status" value="1"/>
</dbReference>
<dbReference type="OrthoDB" id="933561at2"/>
<dbReference type="InterPro" id="IPR000627">
    <property type="entry name" value="Intradiol_dOase_C"/>
</dbReference>
<dbReference type="AlphaFoldDB" id="A0A326RW06"/>
<dbReference type="RefSeq" id="WP_111391849.1">
    <property type="nucleotide sequence ID" value="NZ_QKTX01000003.1"/>
</dbReference>
<reference evidence="2 3" key="1">
    <citation type="submission" date="2018-06" db="EMBL/GenBank/DDBJ databases">
        <title>Genomic Encyclopedia of Archaeal and Bacterial Type Strains, Phase II (KMG-II): from individual species to whole genera.</title>
        <authorList>
            <person name="Goeker M."/>
        </authorList>
    </citation>
    <scope>NUCLEOTIDE SEQUENCE [LARGE SCALE GENOMIC DNA]</scope>
    <source>
        <strain evidence="2 3">T4</strain>
    </source>
</reference>
<dbReference type="Proteomes" id="UP000248917">
    <property type="component" value="Unassembled WGS sequence"/>
</dbReference>
<accession>A0A326RW06</accession>
<dbReference type="PANTHER" id="PTHR34315:SF1">
    <property type="entry name" value="INTRADIOL RING-CLEAVAGE DIOXYGENASES DOMAIN-CONTAINING PROTEIN-RELATED"/>
    <property type="match status" value="1"/>
</dbReference>
<keyword evidence="3" id="KW-1185">Reference proteome</keyword>
<feature type="domain" description="Intradiol ring-cleavage dioxygenases" evidence="1">
    <location>
        <begin position="56"/>
        <end position="148"/>
    </location>
</feature>